<dbReference type="Pfam" id="PF04055">
    <property type="entry name" value="Radical_SAM"/>
    <property type="match status" value="1"/>
</dbReference>
<keyword evidence="3 10" id="KW-0479">Metal-binding</keyword>
<accession>A0A9X0R8R9</accession>
<comment type="cofactor">
    <cofactor evidence="10">
        <name>[4Fe-4S] cluster</name>
        <dbReference type="ChEBI" id="CHEBI:49883"/>
    </cofactor>
    <text evidence="10">Binds 2 [4Fe-4S] clusters. Binds 1 [4Fe-4S] cluster coordinated with 3 cysteines and an exchangeable S-adenosyl-L-methionine and 1 [4Fe-4S] cluster coordinated with 3 cysteines and the GTP-derived substrate.</text>
</comment>
<dbReference type="InterPro" id="IPR013483">
    <property type="entry name" value="MoaA"/>
</dbReference>
<keyword evidence="1 10" id="KW-0004">4Fe-4S</keyword>
<feature type="binding site" evidence="10">
    <location>
        <position position="72"/>
    </location>
    <ligand>
        <name>S-adenosyl-L-methionine</name>
        <dbReference type="ChEBI" id="CHEBI:59789"/>
    </ligand>
</feature>
<feature type="binding site" evidence="10">
    <location>
        <position position="24"/>
    </location>
    <ligand>
        <name>[4Fe-4S] cluster</name>
        <dbReference type="ChEBI" id="CHEBI:49883"/>
        <label>1</label>
        <note>4Fe-4S-S-AdoMet</note>
    </ligand>
</feature>
<keyword evidence="13" id="KW-1185">Reference proteome</keyword>
<feature type="binding site" evidence="10">
    <location>
        <position position="68"/>
    </location>
    <ligand>
        <name>GTP</name>
        <dbReference type="ChEBI" id="CHEBI:37565"/>
    </ligand>
</feature>
<dbReference type="InterPro" id="IPR006638">
    <property type="entry name" value="Elp3/MiaA/NifB-like_rSAM"/>
</dbReference>
<feature type="binding site" evidence="10">
    <location>
        <position position="28"/>
    </location>
    <ligand>
        <name>[4Fe-4S] cluster</name>
        <dbReference type="ChEBI" id="CHEBI:49883"/>
        <label>1</label>
        <note>4Fe-4S-S-AdoMet</note>
    </ligand>
</feature>
<dbReference type="InterPro" id="IPR007197">
    <property type="entry name" value="rSAM"/>
</dbReference>
<proteinExistence type="inferred from homology"/>
<dbReference type="PANTHER" id="PTHR22960:SF28">
    <property type="entry name" value="GTP 3',8-CYCLASE"/>
    <property type="match status" value="1"/>
</dbReference>
<evidence type="ECO:0000256" key="1">
    <source>
        <dbReference type="ARBA" id="ARBA00022485"/>
    </source>
</evidence>
<dbReference type="Gene3D" id="3.20.20.70">
    <property type="entry name" value="Aldolase class I"/>
    <property type="match status" value="1"/>
</dbReference>
<evidence type="ECO:0000256" key="9">
    <source>
        <dbReference type="ARBA" id="ARBA00023239"/>
    </source>
</evidence>
<dbReference type="GO" id="GO:0051539">
    <property type="term" value="F:4 iron, 4 sulfur cluster binding"/>
    <property type="evidence" value="ECO:0007669"/>
    <property type="project" value="UniProtKB-UniRule"/>
</dbReference>
<dbReference type="InterPro" id="IPR040064">
    <property type="entry name" value="MoaA-like"/>
</dbReference>
<feature type="binding site" evidence="10">
    <location>
        <position position="31"/>
    </location>
    <ligand>
        <name>[4Fe-4S] cluster</name>
        <dbReference type="ChEBI" id="CHEBI:49883"/>
        <label>1</label>
        <note>4Fe-4S-S-AdoMet</note>
    </ligand>
</feature>
<feature type="binding site" evidence="10">
    <location>
        <position position="123"/>
    </location>
    <ligand>
        <name>S-adenosyl-L-methionine</name>
        <dbReference type="ChEBI" id="CHEBI:59789"/>
    </ligand>
</feature>
<evidence type="ECO:0000256" key="8">
    <source>
        <dbReference type="ARBA" id="ARBA00023150"/>
    </source>
</evidence>
<name>A0A9X0R8R9_VIBME</name>
<dbReference type="CDD" id="cd01335">
    <property type="entry name" value="Radical_SAM"/>
    <property type="match status" value="1"/>
</dbReference>
<dbReference type="HAMAP" id="MF_01225_B">
    <property type="entry name" value="MoaA_B"/>
    <property type="match status" value="1"/>
</dbReference>
<feature type="domain" description="Radical SAM core" evidence="11">
    <location>
        <begin position="8"/>
        <end position="234"/>
    </location>
</feature>
<dbReference type="GO" id="GO:0005525">
    <property type="term" value="F:GTP binding"/>
    <property type="evidence" value="ECO:0007669"/>
    <property type="project" value="UniProtKB-UniRule"/>
</dbReference>
<evidence type="ECO:0000256" key="10">
    <source>
        <dbReference type="HAMAP-Rule" id="MF_01225"/>
    </source>
</evidence>
<evidence type="ECO:0000256" key="4">
    <source>
        <dbReference type="ARBA" id="ARBA00022741"/>
    </source>
</evidence>
<dbReference type="NCBIfam" id="TIGR02666">
    <property type="entry name" value="moaA"/>
    <property type="match status" value="1"/>
</dbReference>
<dbReference type="SFLD" id="SFLDG01067">
    <property type="entry name" value="SPASM/twitch_domain_containing"/>
    <property type="match status" value="1"/>
</dbReference>
<feature type="binding site" evidence="10">
    <location>
        <begin position="262"/>
        <end position="264"/>
    </location>
    <ligand>
        <name>GTP</name>
        <dbReference type="ChEBI" id="CHEBI:37565"/>
    </ligand>
</feature>
<keyword evidence="2 10" id="KW-0949">S-adenosyl-L-methionine</keyword>
<dbReference type="GO" id="GO:1904047">
    <property type="term" value="F:S-adenosyl-L-methionine binding"/>
    <property type="evidence" value="ECO:0007669"/>
    <property type="project" value="UniProtKB-UniRule"/>
</dbReference>
<comment type="pathway">
    <text evidence="10">Cofactor biosynthesis; molybdopterin biosynthesis.</text>
</comment>
<evidence type="ECO:0000313" key="13">
    <source>
        <dbReference type="Proteomes" id="UP000615796"/>
    </source>
</evidence>
<comment type="similarity">
    <text evidence="10">Belongs to the radical SAM superfamily. MoaA family.</text>
</comment>
<feature type="binding site" evidence="10">
    <location>
        <position position="260"/>
    </location>
    <ligand>
        <name>[4Fe-4S] cluster</name>
        <dbReference type="ChEBI" id="CHEBI:49883"/>
        <label>2</label>
        <note>4Fe-4S-substrate</note>
    </ligand>
</feature>
<feature type="binding site" evidence="10">
    <location>
        <position position="194"/>
    </location>
    <ligand>
        <name>S-adenosyl-L-methionine</name>
        <dbReference type="ChEBI" id="CHEBI:59789"/>
    </ligand>
</feature>
<evidence type="ECO:0000256" key="7">
    <source>
        <dbReference type="ARBA" id="ARBA00023134"/>
    </source>
</evidence>
<dbReference type="InterPro" id="IPR010505">
    <property type="entry name" value="MoaA_twitch"/>
</dbReference>
<comment type="function">
    <text evidence="10">Catalyzes the cyclization of GTP to (8S)-3',8-cyclo-7,8-dihydroguanosine 5'-triphosphate.</text>
</comment>
<keyword evidence="8 10" id="KW-0501">Molybdenum cofactor biosynthesis</keyword>
<dbReference type="SMART" id="SM00729">
    <property type="entry name" value="Elp3"/>
    <property type="match status" value="1"/>
</dbReference>
<dbReference type="SUPFAM" id="SSF102114">
    <property type="entry name" value="Radical SAM enzymes"/>
    <property type="match status" value="1"/>
</dbReference>
<comment type="catalytic activity">
    <reaction evidence="10">
        <text>GTP + AH2 + S-adenosyl-L-methionine = (8S)-3',8-cyclo-7,8-dihydroguanosine 5'-triphosphate + 5'-deoxyadenosine + L-methionine + A + H(+)</text>
        <dbReference type="Rhea" id="RHEA:49576"/>
        <dbReference type="ChEBI" id="CHEBI:13193"/>
        <dbReference type="ChEBI" id="CHEBI:15378"/>
        <dbReference type="ChEBI" id="CHEBI:17319"/>
        <dbReference type="ChEBI" id="CHEBI:17499"/>
        <dbReference type="ChEBI" id="CHEBI:37565"/>
        <dbReference type="ChEBI" id="CHEBI:57844"/>
        <dbReference type="ChEBI" id="CHEBI:59789"/>
        <dbReference type="ChEBI" id="CHEBI:131766"/>
        <dbReference type="EC" id="4.1.99.22"/>
    </reaction>
</comment>
<keyword evidence="9 10" id="KW-0456">Lyase</keyword>
<keyword evidence="5 10" id="KW-0408">Iron</keyword>
<organism evidence="12 13">
    <name type="scientific">Vibrio metschnikovii</name>
    <dbReference type="NCBI Taxonomy" id="28172"/>
    <lineage>
        <taxon>Bacteria</taxon>
        <taxon>Pseudomonadati</taxon>
        <taxon>Pseudomonadota</taxon>
        <taxon>Gammaproteobacteria</taxon>
        <taxon>Vibrionales</taxon>
        <taxon>Vibrionaceae</taxon>
        <taxon>Vibrio</taxon>
    </lineage>
</organism>
<dbReference type="SFLD" id="SFLDS00029">
    <property type="entry name" value="Radical_SAM"/>
    <property type="match status" value="1"/>
</dbReference>
<dbReference type="InterPro" id="IPR050105">
    <property type="entry name" value="MoCo_biosynth_MoaA/MoaC"/>
</dbReference>
<evidence type="ECO:0000313" key="12">
    <source>
        <dbReference type="EMBL" id="MBC5850763.1"/>
    </source>
</evidence>
<dbReference type="FunFam" id="3.20.20.70:FF:000057">
    <property type="entry name" value="GTP 3',8-cyclase"/>
    <property type="match status" value="1"/>
</dbReference>
<evidence type="ECO:0000259" key="11">
    <source>
        <dbReference type="PROSITE" id="PS51918"/>
    </source>
</evidence>
<keyword evidence="7 10" id="KW-0342">GTP-binding</keyword>
<dbReference type="SFLD" id="SFLDG01386">
    <property type="entry name" value="main_SPASM_domain-containing"/>
    <property type="match status" value="1"/>
</dbReference>
<feature type="binding site" evidence="10">
    <location>
        <position position="99"/>
    </location>
    <ligand>
        <name>GTP</name>
        <dbReference type="ChEBI" id="CHEBI:37565"/>
    </ligand>
</feature>
<evidence type="ECO:0000256" key="5">
    <source>
        <dbReference type="ARBA" id="ARBA00023004"/>
    </source>
</evidence>
<dbReference type="Proteomes" id="UP000615796">
    <property type="component" value="Unassembled WGS sequence"/>
</dbReference>
<dbReference type="CDD" id="cd21117">
    <property type="entry name" value="Twitch_MoaA"/>
    <property type="match status" value="1"/>
</dbReference>
<feature type="binding site" evidence="10">
    <location>
        <position position="257"/>
    </location>
    <ligand>
        <name>[4Fe-4S] cluster</name>
        <dbReference type="ChEBI" id="CHEBI:49883"/>
        <label>2</label>
        <note>4Fe-4S-substrate</note>
    </ligand>
</feature>
<evidence type="ECO:0000256" key="2">
    <source>
        <dbReference type="ARBA" id="ARBA00022691"/>
    </source>
</evidence>
<dbReference type="EMBL" id="JACRUP010000003">
    <property type="protein sequence ID" value="MBC5850763.1"/>
    <property type="molecule type" value="Genomic_DNA"/>
</dbReference>
<dbReference type="PROSITE" id="PS51918">
    <property type="entry name" value="RADICAL_SAM"/>
    <property type="match status" value="1"/>
</dbReference>
<feature type="binding site" evidence="10">
    <location>
        <position position="274"/>
    </location>
    <ligand>
        <name>[4Fe-4S] cluster</name>
        <dbReference type="ChEBI" id="CHEBI:49883"/>
        <label>2</label>
        <note>4Fe-4S-substrate</note>
    </ligand>
</feature>
<dbReference type="PANTHER" id="PTHR22960">
    <property type="entry name" value="MOLYBDOPTERIN COFACTOR SYNTHESIS PROTEIN A"/>
    <property type="match status" value="1"/>
</dbReference>
<feature type="binding site" evidence="10">
    <location>
        <position position="160"/>
    </location>
    <ligand>
        <name>GTP</name>
        <dbReference type="ChEBI" id="CHEBI:37565"/>
    </ligand>
</feature>
<sequence>MAQPFEDKFQRKFYYLRLSVTDVCNFKCTYCLPDGYRPSGTKNSAFLTLPEIQRVVKAFAYCGTSKVRITGGEPSLRKDFTEIIQTVAGQHGVEKVATTTNGYRMANQVMAWKQAGLTDINVSVDSLDPRMFQQITGENRFYQVMQGIERAFEVGFTQVKVNVVLMKDLNAHTMPQFLAWIQHRPIQLRFIELMQTGEMDDLFARHHLSGVTLRNQLIADGWLLKARAHHDGPAQVYWHPDYQGEVGLIMPYEKDFCHSCNRLRISALGKLHLCLFGEQGLSLRDLLQEDSQQSALIERIQTQLQHKSVSHFLHDGNTGITPHFASIGG</sequence>
<dbReference type="RefSeq" id="WP_187025741.1">
    <property type="nucleotide sequence ID" value="NZ_JACRUP010000003.1"/>
</dbReference>
<protein>
    <recommendedName>
        <fullName evidence="10">GTP 3',8-cyclase</fullName>
        <ecNumber evidence="10">4.1.99.22</ecNumber>
    </recommendedName>
    <alternativeName>
        <fullName evidence="10">Molybdenum cofactor biosynthesis protein A</fullName>
    </alternativeName>
</protein>
<dbReference type="GO" id="GO:0061799">
    <property type="term" value="F:cyclic pyranopterin monophosphate synthase activity"/>
    <property type="evidence" value="ECO:0007669"/>
    <property type="project" value="TreeGrafter"/>
</dbReference>
<reference evidence="12" key="1">
    <citation type="submission" date="2020-08" db="EMBL/GenBank/DDBJ databases">
        <title>Genome Sequencing and Pan-Genome Analysis of Migratory bird Vibrio Strains, Inner Mongolia.</title>
        <authorList>
            <person name="Zheng L."/>
        </authorList>
    </citation>
    <scope>NUCLEOTIDE SEQUENCE</scope>
    <source>
        <strain evidence="12">M13F</strain>
    </source>
</reference>
<feature type="binding site" evidence="10">
    <location>
        <position position="17"/>
    </location>
    <ligand>
        <name>GTP</name>
        <dbReference type="ChEBI" id="CHEBI:37565"/>
    </ligand>
</feature>
<dbReference type="EC" id="4.1.99.22" evidence="10"/>
<dbReference type="GO" id="GO:0061798">
    <property type="term" value="F:GTP 3',8'-cyclase activity"/>
    <property type="evidence" value="ECO:0007669"/>
    <property type="project" value="UniProtKB-UniRule"/>
</dbReference>
<feature type="binding site" evidence="10">
    <location>
        <position position="30"/>
    </location>
    <ligand>
        <name>S-adenosyl-L-methionine</name>
        <dbReference type="ChEBI" id="CHEBI:59789"/>
    </ligand>
</feature>
<evidence type="ECO:0000256" key="6">
    <source>
        <dbReference type="ARBA" id="ARBA00023014"/>
    </source>
</evidence>
<dbReference type="Pfam" id="PF06463">
    <property type="entry name" value="Mob_synth_C"/>
    <property type="match status" value="1"/>
</dbReference>
<evidence type="ECO:0000256" key="3">
    <source>
        <dbReference type="ARBA" id="ARBA00022723"/>
    </source>
</evidence>
<dbReference type="GO" id="GO:0006777">
    <property type="term" value="P:Mo-molybdopterin cofactor biosynthetic process"/>
    <property type="evidence" value="ECO:0007669"/>
    <property type="project" value="UniProtKB-UniRule"/>
</dbReference>
<dbReference type="SFLD" id="SFLDG01383">
    <property type="entry name" value="cyclic_pyranopterin_phosphate"/>
    <property type="match status" value="1"/>
</dbReference>
<dbReference type="AlphaFoldDB" id="A0A9X0R8R9"/>
<dbReference type="GO" id="GO:0046872">
    <property type="term" value="F:metal ion binding"/>
    <property type="evidence" value="ECO:0007669"/>
    <property type="project" value="UniProtKB-KW"/>
</dbReference>
<keyword evidence="4 10" id="KW-0547">Nucleotide-binding</keyword>
<keyword evidence="6 10" id="KW-0411">Iron-sulfur</keyword>
<dbReference type="InterPro" id="IPR013785">
    <property type="entry name" value="Aldolase_TIM"/>
</dbReference>
<dbReference type="InterPro" id="IPR058240">
    <property type="entry name" value="rSAM_sf"/>
</dbReference>
<comment type="caution">
    <text evidence="12">The sequence shown here is derived from an EMBL/GenBank/DDBJ whole genome shotgun (WGS) entry which is preliminary data.</text>
</comment>
<gene>
    <name evidence="10 12" type="primary">moaA</name>
    <name evidence="12" type="ORF">H8Q88_07275</name>
</gene>
<comment type="subunit">
    <text evidence="10">Monomer and homodimer.</text>
</comment>